<feature type="compositionally biased region" description="Polar residues" evidence="1">
    <location>
        <begin position="571"/>
        <end position="581"/>
    </location>
</feature>
<sequence length="622" mass="66173">MPVPLAPAINKANTPDGAANSASTQKQKEKEKEKQRQPSQEGPKPPKKEAPAQKYPPSLSKQPPQQQQPSRAKKAYRRSSKPIISWLQKKWAGRPRTTSDTGHRRDGKGRGGAARDGSLKRIPSTPSLPTNRNSTGTRYEYRGDATRLNTISLNGDEDFRVPRAESDDEDERSTRRSSIAGNSLWSPSSPVEADEDASVRPIPPSGPPSPSPSRSSSSYLSDPRTFRSMAASTKPTTLLSVDLTTNGMAHIAQPPTPISQHARIAPHRRASSAGTTGGGSVTFSVMPLNGGQSPSTPSSLLNAANLAAMSRSNTMPVSIQAPLHTTHHPRDNPRPSSPPQDDASVLTLASSAFGMPNARIGVNALVAAGRTGSTIGAGEDSVSRFEVGTVDSFSHFVGDDLDRDVDASVRALRPRSSRRGSWESEASEWSARVGTGPGSMLRDRSFRTSYSVRTGALVSGENDGEEETIDEDVDDEVEEGETPESSARAGTSVADDVTADSATEEHLYQPMDGDKGKEKEETVAESDGSTPQHEAKEITPSPSLSPAQGQEPETTPKGEDKKDYFEAADATSATQHLQIPGQTPPKVATPRSGVYDDAHSVAPSENTTDVWVSAPSTPLTLA</sequence>
<dbReference type="GeneID" id="19303529"/>
<feature type="compositionally biased region" description="Basic and acidic residues" evidence="1">
    <location>
        <begin position="503"/>
        <end position="522"/>
    </location>
</feature>
<feature type="region of interest" description="Disordered" evidence="1">
    <location>
        <begin position="455"/>
        <end position="622"/>
    </location>
</feature>
<feature type="compositionally biased region" description="Acidic residues" evidence="1">
    <location>
        <begin position="462"/>
        <end position="482"/>
    </location>
</feature>
<feature type="compositionally biased region" description="Pro residues" evidence="1">
    <location>
        <begin position="201"/>
        <end position="211"/>
    </location>
</feature>
<evidence type="ECO:0000256" key="1">
    <source>
        <dbReference type="SAM" id="MobiDB-lite"/>
    </source>
</evidence>
<dbReference type="eggNOG" id="ENOG502SBIX">
    <property type="taxonomic scope" value="Eukaryota"/>
</dbReference>
<feature type="compositionally biased region" description="Polar residues" evidence="1">
    <location>
        <begin position="176"/>
        <end position="189"/>
    </location>
</feature>
<reference evidence="2 3" key="1">
    <citation type="journal article" date="2012" name="Science">
        <title>The Paleozoic origin of enzymatic lignin decomposition reconstructed from 31 fungal genomes.</title>
        <authorList>
            <person name="Floudas D."/>
            <person name="Binder M."/>
            <person name="Riley R."/>
            <person name="Barry K."/>
            <person name="Blanchette R.A."/>
            <person name="Henrissat B."/>
            <person name="Martinez A.T."/>
            <person name="Otillar R."/>
            <person name="Spatafora J.W."/>
            <person name="Yadav J.S."/>
            <person name="Aerts A."/>
            <person name="Benoit I."/>
            <person name="Boyd A."/>
            <person name="Carlson A."/>
            <person name="Copeland A."/>
            <person name="Coutinho P.M."/>
            <person name="de Vries R.P."/>
            <person name="Ferreira P."/>
            <person name="Findley K."/>
            <person name="Foster B."/>
            <person name="Gaskell J."/>
            <person name="Glotzer D."/>
            <person name="Gorecki P."/>
            <person name="Heitman J."/>
            <person name="Hesse C."/>
            <person name="Hori C."/>
            <person name="Igarashi K."/>
            <person name="Jurgens J.A."/>
            <person name="Kallen N."/>
            <person name="Kersten P."/>
            <person name="Kohler A."/>
            <person name="Kuees U."/>
            <person name="Kumar T.K.A."/>
            <person name="Kuo A."/>
            <person name="LaButti K."/>
            <person name="Larrondo L.F."/>
            <person name="Lindquist E."/>
            <person name="Ling A."/>
            <person name="Lombard V."/>
            <person name="Lucas S."/>
            <person name="Lundell T."/>
            <person name="Martin R."/>
            <person name="McLaughlin D.J."/>
            <person name="Morgenstern I."/>
            <person name="Morin E."/>
            <person name="Murat C."/>
            <person name="Nagy L.G."/>
            <person name="Nolan M."/>
            <person name="Ohm R.A."/>
            <person name="Patyshakuliyeva A."/>
            <person name="Rokas A."/>
            <person name="Ruiz-Duenas F.J."/>
            <person name="Sabat G."/>
            <person name="Salamov A."/>
            <person name="Samejima M."/>
            <person name="Schmutz J."/>
            <person name="Slot J.C."/>
            <person name="St John F."/>
            <person name="Stenlid J."/>
            <person name="Sun H."/>
            <person name="Sun S."/>
            <person name="Syed K."/>
            <person name="Tsang A."/>
            <person name="Wiebenga A."/>
            <person name="Young D."/>
            <person name="Pisabarro A."/>
            <person name="Eastwood D.C."/>
            <person name="Martin F."/>
            <person name="Cullen D."/>
            <person name="Grigoriev I.V."/>
            <person name="Hibbett D.S."/>
        </authorList>
    </citation>
    <scope>NUCLEOTIDE SEQUENCE [LARGE SCALE GENOMIC DNA]</scope>
    <source>
        <strain evidence="2 3">ATCC 11539</strain>
    </source>
</reference>
<accession>S7QK24</accession>
<dbReference type="Proteomes" id="UP000030669">
    <property type="component" value="Unassembled WGS sequence"/>
</dbReference>
<feature type="region of interest" description="Disordered" evidence="1">
    <location>
        <begin position="413"/>
        <end position="443"/>
    </location>
</feature>
<name>S7QK24_GLOTA</name>
<dbReference type="OrthoDB" id="3269047at2759"/>
<proteinExistence type="predicted"/>
<feature type="compositionally biased region" description="Basic and acidic residues" evidence="1">
    <location>
        <begin position="554"/>
        <end position="565"/>
    </location>
</feature>
<dbReference type="RefSeq" id="XP_007862522.1">
    <property type="nucleotide sequence ID" value="XM_007864331.1"/>
</dbReference>
<evidence type="ECO:0000313" key="3">
    <source>
        <dbReference type="Proteomes" id="UP000030669"/>
    </source>
</evidence>
<dbReference type="HOGENOM" id="CLU_025278_1_0_1"/>
<feature type="region of interest" description="Disordered" evidence="1">
    <location>
        <begin position="1"/>
        <end position="224"/>
    </location>
</feature>
<gene>
    <name evidence="2" type="ORF">GLOTRDRAFT_136415</name>
</gene>
<dbReference type="KEGG" id="gtr:GLOTRDRAFT_136415"/>
<dbReference type="AlphaFoldDB" id="S7QK24"/>
<protein>
    <submittedName>
        <fullName evidence="2">Uncharacterized protein</fullName>
    </submittedName>
</protein>
<feature type="compositionally biased region" description="Basic residues" evidence="1">
    <location>
        <begin position="71"/>
        <end position="80"/>
    </location>
</feature>
<feature type="compositionally biased region" description="Basic and acidic residues" evidence="1">
    <location>
        <begin position="26"/>
        <end position="36"/>
    </location>
</feature>
<feature type="compositionally biased region" description="Low complexity" evidence="1">
    <location>
        <begin position="212"/>
        <end position="223"/>
    </location>
</feature>
<evidence type="ECO:0000313" key="2">
    <source>
        <dbReference type="EMBL" id="EPQ59578.1"/>
    </source>
</evidence>
<feature type="compositionally biased region" description="Polar residues" evidence="1">
    <location>
        <begin position="603"/>
        <end position="622"/>
    </location>
</feature>
<organism evidence="2 3">
    <name type="scientific">Gloeophyllum trabeum (strain ATCC 11539 / FP-39264 / Madison 617)</name>
    <name type="common">Brown rot fungus</name>
    <dbReference type="NCBI Taxonomy" id="670483"/>
    <lineage>
        <taxon>Eukaryota</taxon>
        <taxon>Fungi</taxon>
        <taxon>Dikarya</taxon>
        <taxon>Basidiomycota</taxon>
        <taxon>Agaricomycotina</taxon>
        <taxon>Agaricomycetes</taxon>
        <taxon>Gloeophyllales</taxon>
        <taxon>Gloeophyllaceae</taxon>
        <taxon>Gloeophyllum</taxon>
    </lineage>
</organism>
<keyword evidence="3" id="KW-1185">Reference proteome</keyword>
<dbReference type="EMBL" id="KB469297">
    <property type="protein sequence ID" value="EPQ59578.1"/>
    <property type="molecule type" value="Genomic_DNA"/>
</dbReference>
<feature type="region of interest" description="Disordered" evidence="1">
    <location>
        <begin position="323"/>
        <end position="343"/>
    </location>
</feature>
<dbReference type="OMA" id="TDVWHSA"/>
<feature type="compositionally biased region" description="Low complexity" evidence="1">
    <location>
        <begin position="52"/>
        <end position="70"/>
    </location>
</feature>
<feature type="compositionally biased region" description="Polar residues" evidence="1">
    <location>
        <begin position="124"/>
        <end position="137"/>
    </location>
</feature>
<feature type="compositionally biased region" description="Low complexity" evidence="1">
    <location>
        <begin position="423"/>
        <end position="432"/>
    </location>
</feature>
<feature type="compositionally biased region" description="Polar residues" evidence="1">
    <location>
        <begin position="540"/>
        <end position="553"/>
    </location>
</feature>